<dbReference type="SUPFAM" id="SSF142906">
    <property type="entry name" value="YjbR-like"/>
    <property type="match status" value="1"/>
</dbReference>
<proteinExistence type="predicted"/>
<evidence type="ECO:0000313" key="1">
    <source>
        <dbReference type="EMBL" id="SCX59109.1"/>
    </source>
</evidence>
<name>A0A1G4Z085_9ACTN</name>
<evidence type="ECO:0008006" key="3">
    <source>
        <dbReference type="Google" id="ProtNLM"/>
    </source>
</evidence>
<evidence type="ECO:0000313" key="2">
    <source>
        <dbReference type="Proteomes" id="UP000198981"/>
    </source>
</evidence>
<dbReference type="AlphaFoldDB" id="A0A1G4Z085"/>
<dbReference type="InterPro" id="IPR038056">
    <property type="entry name" value="YjbR-like_sf"/>
</dbReference>
<dbReference type="Pfam" id="PF04237">
    <property type="entry name" value="YjbR"/>
    <property type="match status" value="1"/>
</dbReference>
<organism evidence="1 2">
    <name type="scientific">Klenkia marina</name>
    <dbReference type="NCBI Taxonomy" id="1960309"/>
    <lineage>
        <taxon>Bacteria</taxon>
        <taxon>Bacillati</taxon>
        <taxon>Actinomycetota</taxon>
        <taxon>Actinomycetes</taxon>
        <taxon>Geodermatophilales</taxon>
        <taxon>Geodermatophilaceae</taxon>
        <taxon>Klenkia</taxon>
    </lineage>
</organism>
<dbReference type="Proteomes" id="UP000198981">
    <property type="component" value="Unassembled WGS sequence"/>
</dbReference>
<reference evidence="2" key="1">
    <citation type="submission" date="2016-10" db="EMBL/GenBank/DDBJ databases">
        <authorList>
            <person name="Varghese N."/>
            <person name="Submissions S."/>
        </authorList>
    </citation>
    <scope>NUCLEOTIDE SEQUENCE [LARGE SCALE GENOMIC DNA]</scope>
    <source>
        <strain evidence="2">DSM 45722</strain>
    </source>
</reference>
<dbReference type="STRING" id="1960309.SAMN03159343_3897"/>
<sequence length="132" mass="14243">MGGMATWADVERIATGLPAVEESTTWGNRCWKVGGKTFVWVRPLGKKDRADLGDAVPDGEVMAVRVDGEGGKAELLAAEPEVCFTVPHFDGFPAVLVRLDDVEGTLLTELVEDAWQVMAPPKVRSDHGPRDA</sequence>
<accession>A0A1G4Z085</accession>
<keyword evidence="2" id="KW-1185">Reference proteome</keyword>
<dbReference type="EMBL" id="FMUH01000007">
    <property type="protein sequence ID" value="SCX59109.1"/>
    <property type="molecule type" value="Genomic_DNA"/>
</dbReference>
<protein>
    <recommendedName>
        <fullName evidence="3">YjbR protein</fullName>
    </recommendedName>
</protein>
<dbReference type="InterPro" id="IPR058532">
    <property type="entry name" value="YjbR/MT2646/Rv2570-like"/>
</dbReference>
<gene>
    <name evidence="1" type="ORF">SAMN03159343_3897</name>
</gene>
<dbReference type="Gene3D" id="3.90.1150.30">
    <property type="match status" value="1"/>
</dbReference>